<dbReference type="SUPFAM" id="SSF50475">
    <property type="entry name" value="FMN-binding split barrel"/>
    <property type="match status" value="1"/>
</dbReference>
<proteinExistence type="predicted"/>
<dbReference type="GO" id="GO:0010181">
    <property type="term" value="F:FMN binding"/>
    <property type="evidence" value="ECO:0007669"/>
    <property type="project" value="InterPro"/>
</dbReference>
<dbReference type="InterPro" id="IPR002563">
    <property type="entry name" value="Flavin_Rdtase-like_dom"/>
</dbReference>
<comment type="caution">
    <text evidence="3">The sequence shown here is derived from an EMBL/GenBank/DDBJ whole genome shotgun (WGS) entry which is preliminary data.</text>
</comment>
<gene>
    <name evidence="3" type="ORF">HZA66_04250</name>
</gene>
<dbReference type="Gene3D" id="2.30.110.10">
    <property type="entry name" value="Electron Transport, Fmn-binding Protein, Chain A"/>
    <property type="match status" value="1"/>
</dbReference>
<dbReference type="SMART" id="SM00903">
    <property type="entry name" value="Flavin_Reduct"/>
    <property type="match status" value="1"/>
</dbReference>
<evidence type="ECO:0000313" key="3">
    <source>
        <dbReference type="EMBL" id="MBI5128627.1"/>
    </source>
</evidence>
<protein>
    <submittedName>
        <fullName evidence="3">Flavin reductase family protein</fullName>
    </submittedName>
</protein>
<sequence length="166" mass="18066">MNSETPMSSDLFKQSMRLLAGGVCIVATSDNGEWHGLTMTAVCSLTIDPPSLIACVNRGAGTRGIISVTRRVSVNILSDDHAGLAERFGSPALRGPDRFDSHDWTELASGVPALVDALAVLDCEVIRETELGQHSVFFFEVKNSRLQPDRKPLVHFNREFCAVQPV</sequence>
<dbReference type="Pfam" id="PF01613">
    <property type="entry name" value="Flavin_Reduct"/>
    <property type="match status" value="1"/>
</dbReference>
<dbReference type="Proteomes" id="UP000782519">
    <property type="component" value="Unassembled WGS sequence"/>
</dbReference>
<reference evidence="3" key="1">
    <citation type="submission" date="2020-07" db="EMBL/GenBank/DDBJ databases">
        <title>Huge and variable diversity of episymbiotic CPR bacteria and DPANN archaea in groundwater ecosystems.</title>
        <authorList>
            <person name="He C.Y."/>
            <person name="Keren R."/>
            <person name="Whittaker M."/>
            <person name="Farag I.F."/>
            <person name="Doudna J."/>
            <person name="Cate J.H.D."/>
            <person name="Banfield J.F."/>
        </authorList>
    </citation>
    <scope>NUCLEOTIDE SEQUENCE</scope>
    <source>
        <strain evidence="3">NC_groundwater_1818_Pr3_B-0.1um_66_35</strain>
    </source>
</reference>
<dbReference type="PANTHER" id="PTHR30466">
    <property type="entry name" value="FLAVIN REDUCTASE"/>
    <property type="match status" value="1"/>
</dbReference>
<evidence type="ECO:0000259" key="2">
    <source>
        <dbReference type="SMART" id="SM00903"/>
    </source>
</evidence>
<name>A0A933RX38_RHOPL</name>
<organism evidence="3 4">
    <name type="scientific">Rhodopseudomonas palustris</name>
    <dbReference type="NCBI Taxonomy" id="1076"/>
    <lineage>
        <taxon>Bacteria</taxon>
        <taxon>Pseudomonadati</taxon>
        <taxon>Pseudomonadota</taxon>
        <taxon>Alphaproteobacteria</taxon>
        <taxon>Hyphomicrobiales</taxon>
        <taxon>Nitrobacteraceae</taxon>
        <taxon>Rhodopseudomonas</taxon>
    </lineage>
</organism>
<dbReference type="EMBL" id="JACRJB010000014">
    <property type="protein sequence ID" value="MBI5128627.1"/>
    <property type="molecule type" value="Genomic_DNA"/>
</dbReference>
<evidence type="ECO:0000256" key="1">
    <source>
        <dbReference type="ARBA" id="ARBA00023002"/>
    </source>
</evidence>
<dbReference type="PANTHER" id="PTHR30466:SF1">
    <property type="entry name" value="FMN REDUCTASE (NADH) RUTF"/>
    <property type="match status" value="1"/>
</dbReference>
<keyword evidence="1" id="KW-0560">Oxidoreductase</keyword>
<dbReference type="AlphaFoldDB" id="A0A933RX38"/>
<evidence type="ECO:0000313" key="4">
    <source>
        <dbReference type="Proteomes" id="UP000782519"/>
    </source>
</evidence>
<accession>A0A933RX38</accession>
<dbReference type="InterPro" id="IPR050268">
    <property type="entry name" value="NADH-dep_flavin_reductase"/>
</dbReference>
<dbReference type="GO" id="GO:0042602">
    <property type="term" value="F:riboflavin reductase (NADPH) activity"/>
    <property type="evidence" value="ECO:0007669"/>
    <property type="project" value="TreeGrafter"/>
</dbReference>
<dbReference type="InterPro" id="IPR012349">
    <property type="entry name" value="Split_barrel_FMN-bd"/>
</dbReference>
<feature type="domain" description="Flavin reductase like" evidence="2">
    <location>
        <begin position="16"/>
        <end position="162"/>
    </location>
</feature>